<reference evidence="4 5" key="1">
    <citation type="journal article" date="2018" name="Sci. Data">
        <title>The draft genome sequence of cork oak.</title>
        <authorList>
            <person name="Ramos A.M."/>
            <person name="Usie A."/>
            <person name="Barbosa P."/>
            <person name="Barros P.M."/>
            <person name="Capote T."/>
            <person name="Chaves I."/>
            <person name="Simoes F."/>
            <person name="Abreu I."/>
            <person name="Carrasquinho I."/>
            <person name="Faro C."/>
            <person name="Guimaraes J.B."/>
            <person name="Mendonca D."/>
            <person name="Nobrega F."/>
            <person name="Rodrigues L."/>
            <person name="Saibo N.J.M."/>
            <person name="Varela M.C."/>
            <person name="Egas C."/>
            <person name="Matos J."/>
            <person name="Miguel C.M."/>
            <person name="Oliveira M.M."/>
            <person name="Ricardo C.P."/>
            <person name="Goncalves S."/>
        </authorList>
    </citation>
    <scope>NUCLEOTIDE SEQUENCE [LARGE SCALE GENOMIC DNA]</scope>
    <source>
        <strain evidence="5">cv. HL8</strain>
    </source>
</reference>
<comment type="caution">
    <text evidence="4">The sequence shown here is derived from an EMBL/GenBank/DDBJ whole genome shotgun (WGS) entry which is preliminary data.</text>
</comment>
<evidence type="ECO:0000313" key="4">
    <source>
        <dbReference type="EMBL" id="KAK7829561.1"/>
    </source>
</evidence>
<feature type="region of interest" description="Disordered" evidence="2">
    <location>
        <begin position="195"/>
        <end position="245"/>
    </location>
</feature>
<keyword evidence="1" id="KW-0863">Zinc-finger</keyword>
<feature type="compositionally biased region" description="Polar residues" evidence="2">
    <location>
        <begin position="202"/>
        <end position="212"/>
    </location>
</feature>
<organism evidence="4 5">
    <name type="scientific">Quercus suber</name>
    <name type="common">Cork oak</name>
    <dbReference type="NCBI Taxonomy" id="58331"/>
    <lineage>
        <taxon>Eukaryota</taxon>
        <taxon>Viridiplantae</taxon>
        <taxon>Streptophyta</taxon>
        <taxon>Embryophyta</taxon>
        <taxon>Tracheophyta</taxon>
        <taxon>Spermatophyta</taxon>
        <taxon>Magnoliopsida</taxon>
        <taxon>eudicotyledons</taxon>
        <taxon>Gunneridae</taxon>
        <taxon>Pentapetalae</taxon>
        <taxon>rosids</taxon>
        <taxon>fabids</taxon>
        <taxon>Fagales</taxon>
        <taxon>Fagaceae</taxon>
        <taxon>Quercus</taxon>
    </lineage>
</organism>
<keyword evidence="5" id="KW-1185">Reference proteome</keyword>
<dbReference type="AlphaFoldDB" id="A0AAW0JTF7"/>
<dbReference type="GO" id="GO:0003676">
    <property type="term" value="F:nucleic acid binding"/>
    <property type="evidence" value="ECO:0007669"/>
    <property type="project" value="InterPro"/>
</dbReference>
<keyword evidence="1" id="KW-0862">Zinc</keyword>
<name>A0AAW0JTF7_QUESU</name>
<keyword evidence="1" id="KW-0479">Metal-binding</keyword>
<dbReference type="Pfam" id="PF14392">
    <property type="entry name" value="zf-CCHC_4"/>
    <property type="match status" value="1"/>
</dbReference>
<feature type="domain" description="CCHC-type" evidence="3">
    <location>
        <begin position="169"/>
        <end position="182"/>
    </location>
</feature>
<protein>
    <recommendedName>
        <fullName evidence="3">CCHC-type domain-containing protein</fullName>
    </recommendedName>
</protein>
<evidence type="ECO:0000313" key="5">
    <source>
        <dbReference type="Proteomes" id="UP000237347"/>
    </source>
</evidence>
<dbReference type="GO" id="GO:0008270">
    <property type="term" value="F:zinc ion binding"/>
    <property type="evidence" value="ECO:0007669"/>
    <property type="project" value="UniProtKB-KW"/>
</dbReference>
<dbReference type="EMBL" id="PKMF04000479">
    <property type="protein sequence ID" value="KAK7829561.1"/>
    <property type="molecule type" value="Genomic_DNA"/>
</dbReference>
<dbReference type="PANTHER" id="PTHR31286:SF167">
    <property type="entry name" value="OS09G0268800 PROTEIN"/>
    <property type="match status" value="1"/>
</dbReference>
<accession>A0AAW0JTF7</accession>
<dbReference type="InterPro" id="IPR001878">
    <property type="entry name" value="Znf_CCHC"/>
</dbReference>
<dbReference type="Proteomes" id="UP000237347">
    <property type="component" value="Unassembled WGS sequence"/>
</dbReference>
<dbReference type="PANTHER" id="PTHR31286">
    <property type="entry name" value="GLYCINE-RICH CELL WALL STRUCTURAL PROTEIN 1.8-LIKE"/>
    <property type="match status" value="1"/>
</dbReference>
<sequence length="245" mass="27854">MEHTIVDNLKNLQLTKEEEEDIFISSNSSPDLLEECALSLFGKLLVDRNQNQRALKNTLRSTWKMGSDLQIVEGLSSANLVFTHAPFWVQIWNLPFEYMTEEVGRDIGGKIGKVIEVDKRSWQADQAKFMRVRIDLPIEKPLRRGGYVTNMDGERCWVSFKYKRLPTFCFTCGKIGHDEKHCDMVMEKQPTERQYGEWLRVGSNSKGTNKGSRGSGSGSHEPKNSGESGKKYQATTGEIVVPFKV</sequence>
<evidence type="ECO:0000256" key="2">
    <source>
        <dbReference type="SAM" id="MobiDB-lite"/>
    </source>
</evidence>
<evidence type="ECO:0000256" key="1">
    <source>
        <dbReference type="PROSITE-ProRule" id="PRU00047"/>
    </source>
</evidence>
<feature type="compositionally biased region" description="Basic and acidic residues" evidence="2">
    <location>
        <begin position="220"/>
        <end position="230"/>
    </location>
</feature>
<gene>
    <name evidence="4" type="ORF">CFP56_029010</name>
</gene>
<dbReference type="InterPro" id="IPR040256">
    <property type="entry name" value="At4g02000-like"/>
</dbReference>
<proteinExistence type="predicted"/>
<dbReference type="InterPro" id="IPR025836">
    <property type="entry name" value="Zn_knuckle_CX2CX4HX4C"/>
</dbReference>
<dbReference type="PROSITE" id="PS50158">
    <property type="entry name" value="ZF_CCHC"/>
    <property type="match status" value="1"/>
</dbReference>
<evidence type="ECO:0000259" key="3">
    <source>
        <dbReference type="PROSITE" id="PS50158"/>
    </source>
</evidence>
<dbReference type="Gramene" id="rna-CFP56_38107">
    <property type="protein sequence ID" value="cds-POE69901.1"/>
    <property type="gene ID" value="gene-CFP56_38107"/>
</dbReference>